<dbReference type="InterPro" id="IPR017441">
    <property type="entry name" value="Protein_kinase_ATP_BS"/>
</dbReference>
<dbReference type="Pfam" id="PF00069">
    <property type="entry name" value="Pkinase"/>
    <property type="match status" value="1"/>
</dbReference>
<feature type="domain" description="Protein kinase" evidence="12">
    <location>
        <begin position="26"/>
        <end position="279"/>
    </location>
</feature>
<dbReference type="GO" id="GO:0016301">
    <property type="term" value="F:kinase activity"/>
    <property type="evidence" value="ECO:0007669"/>
    <property type="project" value="UniProtKB-KW"/>
</dbReference>
<evidence type="ECO:0000313" key="13">
    <source>
        <dbReference type="Proteomes" id="UP001652625"/>
    </source>
</evidence>
<dbReference type="InterPro" id="IPR051234">
    <property type="entry name" value="TAO_STE20_kinase"/>
</dbReference>
<keyword evidence="10" id="KW-0175">Coiled coil</keyword>
<dbReference type="Gene3D" id="3.30.200.20">
    <property type="entry name" value="Phosphorylase Kinase, domain 1"/>
    <property type="match status" value="1"/>
</dbReference>
<evidence type="ECO:0000256" key="10">
    <source>
        <dbReference type="SAM" id="Coils"/>
    </source>
</evidence>
<dbReference type="SUPFAM" id="SSF56112">
    <property type="entry name" value="Protein kinase-like (PK-like)"/>
    <property type="match status" value="1"/>
</dbReference>
<dbReference type="EC" id="2.7.11.1" evidence="1"/>
<proteinExistence type="predicted"/>
<keyword evidence="6 9" id="KW-0067">ATP-binding</keyword>
<dbReference type="RefSeq" id="XP_065663759.1">
    <property type="nucleotide sequence ID" value="XM_065807687.1"/>
</dbReference>
<evidence type="ECO:0000256" key="3">
    <source>
        <dbReference type="ARBA" id="ARBA00022679"/>
    </source>
</evidence>
<dbReference type="Gene3D" id="1.10.510.10">
    <property type="entry name" value="Transferase(Phosphotransferase) domain 1"/>
    <property type="match status" value="1"/>
</dbReference>
<gene>
    <name evidence="14" type="primary">LOC100205497</name>
</gene>
<protein>
    <recommendedName>
        <fullName evidence="1">non-specific serine/threonine protein kinase</fullName>
        <ecNumber evidence="1">2.7.11.1</ecNumber>
    </recommendedName>
</protein>
<evidence type="ECO:0000256" key="8">
    <source>
        <dbReference type="ARBA" id="ARBA00048679"/>
    </source>
</evidence>
<feature type="region of interest" description="Disordered" evidence="11">
    <location>
        <begin position="908"/>
        <end position="933"/>
    </location>
</feature>
<keyword evidence="3" id="KW-0808">Transferase</keyword>
<name>A0ABM4CPL5_HYDVU</name>
<reference evidence="14" key="1">
    <citation type="submission" date="2025-08" db="UniProtKB">
        <authorList>
            <consortium name="RefSeq"/>
        </authorList>
    </citation>
    <scope>IDENTIFICATION</scope>
</reference>
<evidence type="ECO:0000256" key="2">
    <source>
        <dbReference type="ARBA" id="ARBA00022527"/>
    </source>
</evidence>
<keyword evidence="4 9" id="KW-0547">Nucleotide-binding</keyword>
<dbReference type="PANTHER" id="PTHR47167">
    <property type="entry name" value="SERINE/THREONINE-PROTEIN KINASE TAO1-LIKE PROTEIN"/>
    <property type="match status" value="1"/>
</dbReference>
<evidence type="ECO:0000256" key="9">
    <source>
        <dbReference type="PROSITE-ProRule" id="PRU10141"/>
    </source>
</evidence>
<dbReference type="PANTHER" id="PTHR47167:SF4">
    <property type="entry name" value="SERINE_THREONINE-PROTEIN KINASE TAO"/>
    <property type="match status" value="1"/>
</dbReference>
<evidence type="ECO:0000256" key="7">
    <source>
        <dbReference type="ARBA" id="ARBA00047899"/>
    </source>
</evidence>
<dbReference type="InterPro" id="IPR011009">
    <property type="entry name" value="Kinase-like_dom_sf"/>
</dbReference>
<keyword evidence="13" id="KW-1185">Reference proteome</keyword>
<feature type="compositionally biased region" description="Basic and acidic residues" evidence="11">
    <location>
        <begin position="322"/>
        <end position="344"/>
    </location>
</feature>
<dbReference type="InterPro" id="IPR000719">
    <property type="entry name" value="Prot_kinase_dom"/>
</dbReference>
<feature type="coiled-coil region" evidence="10">
    <location>
        <begin position="423"/>
        <end position="476"/>
    </location>
</feature>
<sequence>MPNPKAGVKNPEYAGLFYDVDPEKIFVDLREIGHGSFGAVFYAQNSQTSEGVAIKKMSFSGKNSNEKWQDIVKEVKFFVNLNHENCVKYHGCYIKENTAWLVMEYCIGSASDIIEVQKKPLAENECAAICHGALNGLSHLHQNNRIHRDIKAGNILLSEKGVVKLADFGSGSMHVPANSFVGTPYWMSPEVILAMDEGQYDGKVDIWSLGITCIELAERQPPLFKMNAMSALYHIAQNDPPQLTSGQWSEDFRSFVVKCLAKLPSNRPTAESLLNEPFICRQRPRNILLNLIERTKSAVATLNQENYNRVKIMMGAAEDEQSENKTPKKKESVQNLWNDRDNKNGKQMSISSHKSSLSDTYPNTGSEDDSTSLSSSQDKPVFFTSPIQEKQVYDNRFSTLRPAQLVAKQLMEHQVTNGYRDQLLFYKRERQQHQKQVIQLDQKHQQVFAEHQRCLQRELESQMHMFDKEMEKINARNKLLLEQIVKESFNNEKILIRQLKEKQEGEMRSLLSQLKSSYKVAKQKLKKDEQLKRASLTSYQLKEQYLHHHKTQEHNLRIQHANDFEEQLRIFRREQLLKQQKQEKENLYEELNKLQTQKDRAHQMMLHHRQCTEELKLNQMKENHNLRYEQLKRLHTTEWENQMEYNKKAEMDLQKKHLLELRQRPKHLKAQEERVKKQFRETCKIQENQFKVLQKQTLANAPRENHQAIINKFKEDRLRKFADLGTQYEQSITDLLQKQKLCSDEKQLNELNALRVQLKQEQDILVNYQTRQSTHLKNHIDKELQELKNNITLHKSVLEDKIREDINKLQSNRQKRLLDLQNKHQQELIEFDGLSMGYIDNSMRSKYLPTSGSPSLNRLTNRSSPLTGRISSLPLNRFPIFRDSSVSMNSLQQTTFFYNSQLENDVSHFTNPRNRVNENRNGSAVNRRSYIEQ</sequence>
<feature type="coiled-coil region" evidence="10">
    <location>
        <begin position="570"/>
        <end position="604"/>
    </location>
</feature>
<evidence type="ECO:0000256" key="11">
    <source>
        <dbReference type="SAM" id="MobiDB-lite"/>
    </source>
</evidence>
<comment type="catalytic activity">
    <reaction evidence="7">
        <text>L-threonyl-[protein] + ATP = O-phospho-L-threonyl-[protein] + ADP + H(+)</text>
        <dbReference type="Rhea" id="RHEA:46608"/>
        <dbReference type="Rhea" id="RHEA-COMP:11060"/>
        <dbReference type="Rhea" id="RHEA-COMP:11605"/>
        <dbReference type="ChEBI" id="CHEBI:15378"/>
        <dbReference type="ChEBI" id="CHEBI:30013"/>
        <dbReference type="ChEBI" id="CHEBI:30616"/>
        <dbReference type="ChEBI" id="CHEBI:61977"/>
        <dbReference type="ChEBI" id="CHEBI:456216"/>
        <dbReference type="EC" id="2.7.11.1"/>
    </reaction>
</comment>
<evidence type="ECO:0000259" key="12">
    <source>
        <dbReference type="PROSITE" id="PS50011"/>
    </source>
</evidence>
<feature type="coiled-coil region" evidence="10">
    <location>
        <begin position="669"/>
        <end position="696"/>
    </location>
</feature>
<organism evidence="13 14">
    <name type="scientific">Hydra vulgaris</name>
    <name type="common">Hydra</name>
    <name type="synonym">Hydra attenuata</name>
    <dbReference type="NCBI Taxonomy" id="6087"/>
    <lineage>
        <taxon>Eukaryota</taxon>
        <taxon>Metazoa</taxon>
        <taxon>Cnidaria</taxon>
        <taxon>Hydrozoa</taxon>
        <taxon>Hydroidolina</taxon>
        <taxon>Anthoathecata</taxon>
        <taxon>Aplanulata</taxon>
        <taxon>Hydridae</taxon>
        <taxon>Hydra</taxon>
    </lineage>
</organism>
<dbReference type="PROSITE" id="PS00107">
    <property type="entry name" value="PROTEIN_KINASE_ATP"/>
    <property type="match status" value="1"/>
</dbReference>
<feature type="binding site" evidence="9">
    <location>
        <position position="56"/>
    </location>
    <ligand>
        <name>ATP</name>
        <dbReference type="ChEBI" id="CHEBI:30616"/>
    </ligand>
</feature>
<evidence type="ECO:0000256" key="1">
    <source>
        <dbReference type="ARBA" id="ARBA00012513"/>
    </source>
</evidence>
<feature type="region of interest" description="Disordered" evidence="11">
    <location>
        <begin position="317"/>
        <end position="380"/>
    </location>
</feature>
<dbReference type="GeneID" id="100205497"/>
<feature type="compositionally biased region" description="Polar residues" evidence="11">
    <location>
        <begin position="345"/>
        <end position="365"/>
    </location>
</feature>
<dbReference type="Proteomes" id="UP001652625">
    <property type="component" value="Chromosome 10"/>
</dbReference>
<dbReference type="PROSITE" id="PS50011">
    <property type="entry name" value="PROTEIN_KINASE_DOM"/>
    <property type="match status" value="1"/>
</dbReference>
<keyword evidence="5 14" id="KW-0418">Kinase</keyword>
<dbReference type="SMART" id="SM00220">
    <property type="entry name" value="S_TKc"/>
    <property type="match status" value="1"/>
</dbReference>
<accession>A0ABM4CPL5</accession>
<evidence type="ECO:0000256" key="5">
    <source>
        <dbReference type="ARBA" id="ARBA00022777"/>
    </source>
</evidence>
<evidence type="ECO:0000256" key="4">
    <source>
        <dbReference type="ARBA" id="ARBA00022741"/>
    </source>
</evidence>
<evidence type="ECO:0000313" key="14">
    <source>
        <dbReference type="RefSeq" id="XP_065663759.1"/>
    </source>
</evidence>
<comment type="catalytic activity">
    <reaction evidence="8">
        <text>L-seryl-[protein] + ATP = O-phospho-L-seryl-[protein] + ADP + H(+)</text>
        <dbReference type="Rhea" id="RHEA:17989"/>
        <dbReference type="Rhea" id="RHEA-COMP:9863"/>
        <dbReference type="Rhea" id="RHEA-COMP:11604"/>
        <dbReference type="ChEBI" id="CHEBI:15378"/>
        <dbReference type="ChEBI" id="CHEBI:29999"/>
        <dbReference type="ChEBI" id="CHEBI:30616"/>
        <dbReference type="ChEBI" id="CHEBI:83421"/>
        <dbReference type="ChEBI" id="CHEBI:456216"/>
        <dbReference type="EC" id="2.7.11.1"/>
    </reaction>
</comment>
<feature type="coiled-coil region" evidence="10">
    <location>
        <begin position="751"/>
        <end position="804"/>
    </location>
</feature>
<evidence type="ECO:0000256" key="6">
    <source>
        <dbReference type="ARBA" id="ARBA00022840"/>
    </source>
</evidence>
<keyword evidence="2" id="KW-0723">Serine/threonine-protein kinase</keyword>